<evidence type="ECO:0000256" key="1">
    <source>
        <dbReference type="ARBA" id="ARBA00007074"/>
    </source>
</evidence>
<dbReference type="PROSITE" id="PS51935">
    <property type="entry name" value="NLPC_P60"/>
    <property type="match status" value="1"/>
</dbReference>
<reference evidence="7" key="1">
    <citation type="submission" date="2020-11" db="EMBL/GenBank/DDBJ databases">
        <title>Sequencing the genomes of 1000 actinobacteria strains.</title>
        <authorList>
            <person name="Klenk H.-P."/>
        </authorList>
    </citation>
    <scope>NUCLEOTIDE SEQUENCE</scope>
    <source>
        <strain evidence="7">DSM 43175</strain>
    </source>
</reference>
<evidence type="ECO:0000256" key="4">
    <source>
        <dbReference type="ARBA" id="ARBA00022807"/>
    </source>
</evidence>
<evidence type="ECO:0000313" key="8">
    <source>
        <dbReference type="Proteomes" id="UP000614047"/>
    </source>
</evidence>
<dbReference type="GO" id="GO:0008234">
    <property type="term" value="F:cysteine-type peptidase activity"/>
    <property type="evidence" value="ECO:0007669"/>
    <property type="project" value="UniProtKB-KW"/>
</dbReference>
<feature type="chain" id="PRO_5038070629" evidence="5">
    <location>
        <begin position="22"/>
        <end position="391"/>
    </location>
</feature>
<dbReference type="SUPFAM" id="SSF54001">
    <property type="entry name" value="Cysteine proteinases"/>
    <property type="match status" value="1"/>
</dbReference>
<dbReference type="Proteomes" id="UP000614047">
    <property type="component" value="Unassembled WGS sequence"/>
</dbReference>
<evidence type="ECO:0000256" key="2">
    <source>
        <dbReference type="ARBA" id="ARBA00022670"/>
    </source>
</evidence>
<organism evidence="7 8">
    <name type="scientific">Actinomadura viridis</name>
    <dbReference type="NCBI Taxonomy" id="58110"/>
    <lineage>
        <taxon>Bacteria</taxon>
        <taxon>Bacillati</taxon>
        <taxon>Actinomycetota</taxon>
        <taxon>Actinomycetes</taxon>
        <taxon>Streptosporangiales</taxon>
        <taxon>Thermomonosporaceae</taxon>
        <taxon>Actinomadura</taxon>
    </lineage>
</organism>
<dbReference type="Pfam" id="PF13400">
    <property type="entry name" value="Tad"/>
    <property type="match status" value="1"/>
</dbReference>
<keyword evidence="4" id="KW-0788">Thiol protease</keyword>
<dbReference type="RefSeq" id="WP_197016137.1">
    <property type="nucleotide sequence ID" value="NZ_BAABES010000006.1"/>
</dbReference>
<protein>
    <submittedName>
        <fullName evidence="7">Cell wall-associated NlpC family hydrolase</fullName>
    </submittedName>
</protein>
<proteinExistence type="inferred from homology"/>
<keyword evidence="5" id="KW-0732">Signal</keyword>
<dbReference type="GO" id="GO:0006508">
    <property type="term" value="P:proteolysis"/>
    <property type="evidence" value="ECO:0007669"/>
    <property type="project" value="UniProtKB-KW"/>
</dbReference>
<dbReference type="AlphaFoldDB" id="A0A931GHB0"/>
<sequence>MLLAMVCALGLSVLAIQVAQANDMRSRAQIAADAAAIAAVTPLRDAALSRALNGDLPGSAGLWTVEPNENAPNPIYNRKAADYAKRNGAQLAGKVRPSGILGETMKASVQTEDCFLKDEKELTAKDREDLANNRNICTDRGGKTGISKGRGTATAIAELRLPECRYEGQVAGVGGEGGSPARMRCDRVIVWRANGGGVPRERALRLFKVRLVAKEAAEKYTGMPDSGLPSGPYVEGECRKDGPKPDKSVPFGERIVLWAKCWLGTPYSWGGGGPRGPSTGICCSPGGYSGTNTVGFDCSGLTQYAVYQASGGKILLPRTTYYQVNFGVRLHSVSQLRPGDLIFPNPGHVAVYAGGGMMVEAPSTGLRVRVAPIEGRGFYAGVHVPPPAGDR</sequence>
<accession>A0A931GHB0</accession>
<evidence type="ECO:0000313" key="7">
    <source>
        <dbReference type="EMBL" id="MBG6087228.1"/>
    </source>
</evidence>
<dbReference type="InterPro" id="IPR038765">
    <property type="entry name" value="Papain-like_cys_pep_sf"/>
</dbReference>
<keyword evidence="8" id="KW-1185">Reference proteome</keyword>
<evidence type="ECO:0000256" key="5">
    <source>
        <dbReference type="SAM" id="SignalP"/>
    </source>
</evidence>
<gene>
    <name evidence="7" type="ORF">IW256_001341</name>
</gene>
<dbReference type="InterPro" id="IPR051794">
    <property type="entry name" value="PG_Endopeptidase_C40"/>
</dbReference>
<dbReference type="Pfam" id="PF00877">
    <property type="entry name" value="NLPC_P60"/>
    <property type="match status" value="1"/>
</dbReference>
<comment type="similarity">
    <text evidence="1">Belongs to the peptidase C40 family.</text>
</comment>
<name>A0A931GHB0_9ACTN</name>
<dbReference type="Gene3D" id="3.90.1720.10">
    <property type="entry name" value="endopeptidase domain like (from Nostoc punctiforme)"/>
    <property type="match status" value="1"/>
</dbReference>
<keyword evidence="2" id="KW-0645">Protease</keyword>
<keyword evidence="3 7" id="KW-0378">Hydrolase</keyword>
<dbReference type="EMBL" id="JADOUA010000001">
    <property type="protein sequence ID" value="MBG6087228.1"/>
    <property type="molecule type" value="Genomic_DNA"/>
</dbReference>
<comment type="caution">
    <text evidence="7">The sequence shown here is derived from an EMBL/GenBank/DDBJ whole genome shotgun (WGS) entry which is preliminary data.</text>
</comment>
<dbReference type="InterPro" id="IPR000064">
    <property type="entry name" value="NLP_P60_dom"/>
</dbReference>
<evidence type="ECO:0000256" key="3">
    <source>
        <dbReference type="ARBA" id="ARBA00022801"/>
    </source>
</evidence>
<dbReference type="InterPro" id="IPR028087">
    <property type="entry name" value="Tad_N"/>
</dbReference>
<dbReference type="PANTHER" id="PTHR47359">
    <property type="entry name" value="PEPTIDOGLYCAN DL-ENDOPEPTIDASE CWLO"/>
    <property type="match status" value="1"/>
</dbReference>
<feature type="signal peptide" evidence="5">
    <location>
        <begin position="1"/>
        <end position="21"/>
    </location>
</feature>
<feature type="domain" description="NlpC/P60" evidence="6">
    <location>
        <begin position="249"/>
        <end position="390"/>
    </location>
</feature>
<dbReference type="PANTHER" id="PTHR47359:SF3">
    <property type="entry name" value="NLP_P60 DOMAIN-CONTAINING PROTEIN-RELATED"/>
    <property type="match status" value="1"/>
</dbReference>
<evidence type="ECO:0000259" key="6">
    <source>
        <dbReference type="PROSITE" id="PS51935"/>
    </source>
</evidence>